<dbReference type="SUPFAM" id="SSF52151">
    <property type="entry name" value="FabD/lysophospholipase-like"/>
    <property type="match status" value="1"/>
</dbReference>
<dbReference type="Pfam" id="PF01734">
    <property type="entry name" value="Patatin"/>
    <property type="match status" value="1"/>
</dbReference>
<feature type="short sequence motif" description="DGA/G" evidence="4">
    <location>
        <begin position="154"/>
        <end position="156"/>
    </location>
</feature>
<dbReference type="GO" id="GO:0016787">
    <property type="term" value="F:hydrolase activity"/>
    <property type="evidence" value="ECO:0007669"/>
    <property type="project" value="UniProtKB-UniRule"/>
</dbReference>
<evidence type="ECO:0000256" key="4">
    <source>
        <dbReference type="PROSITE-ProRule" id="PRU01161"/>
    </source>
</evidence>
<evidence type="ECO:0000259" key="5">
    <source>
        <dbReference type="PROSITE" id="PS51635"/>
    </source>
</evidence>
<dbReference type="InterPro" id="IPR050301">
    <property type="entry name" value="NTE"/>
</dbReference>
<keyword evidence="3 4" id="KW-0443">Lipid metabolism</keyword>
<accession>A0A1G8C165</accession>
<keyword evidence="1 4" id="KW-0378">Hydrolase</keyword>
<feature type="active site" description="Proton acceptor" evidence="4">
    <location>
        <position position="154"/>
    </location>
</feature>
<dbReference type="STRING" id="702745.SAMN05421818_10366"/>
<dbReference type="PROSITE" id="PS51635">
    <property type="entry name" value="PNPLA"/>
    <property type="match status" value="1"/>
</dbReference>
<keyword evidence="7" id="KW-1185">Reference proteome</keyword>
<organism evidence="6 7">
    <name type="scientific">Myroides phaeus</name>
    <dbReference type="NCBI Taxonomy" id="702745"/>
    <lineage>
        <taxon>Bacteria</taxon>
        <taxon>Pseudomonadati</taxon>
        <taxon>Bacteroidota</taxon>
        <taxon>Flavobacteriia</taxon>
        <taxon>Flavobacteriales</taxon>
        <taxon>Flavobacteriaceae</taxon>
        <taxon>Myroides</taxon>
    </lineage>
</organism>
<feature type="short sequence motif" description="GXSXG" evidence="4">
    <location>
        <begin position="39"/>
        <end position="43"/>
    </location>
</feature>
<keyword evidence="2 4" id="KW-0442">Lipid degradation</keyword>
<feature type="active site" description="Nucleophile" evidence="4">
    <location>
        <position position="41"/>
    </location>
</feature>
<dbReference type="CDD" id="cd07205">
    <property type="entry name" value="Pat_PNPLA6_PNPLA7_NTE1_like"/>
    <property type="match status" value="1"/>
</dbReference>
<dbReference type="AlphaFoldDB" id="A0A1G8C165"/>
<dbReference type="InterPro" id="IPR016035">
    <property type="entry name" value="Acyl_Trfase/lysoPLipase"/>
</dbReference>
<dbReference type="Gene3D" id="3.40.1090.10">
    <property type="entry name" value="Cytosolic phospholipase A2 catalytic domain"/>
    <property type="match status" value="1"/>
</dbReference>
<name>A0A1G8C165_9FLAO</name>
<dbReference type="GO" id="GO:0016042">
    <property type="term" value="P:lipid catabolic process"/>
    <property type="evidence" value="ECO:0007669"/>
    <property type="project" value="UniProtKB-UniRule"/>
</dbReference>
<evidence type="ECO:0000256" key="3">
    <source>
        <dbReference type="ARBA" id="ARBA00023098"/>
    </source>
</evidence>
<protein>
    <submittedName>
        <fullName evidence="6">NTE family protein</fullName>
    </submittedName>
</protein>
<reference evidence="7" key="1">
    <citation type="submission" date="2016-10" db="EMBL/GenBank/DDBJ databases">
        <authorList>
            <person name="Varghese N."/>
            <person name="Submissions S."/>
        </authorList>
    </citation>
    <scope>NUCLEOTIDE SEQUENCE [LARGE SCALE GENOMIC DNA]</scope>
    <source>
        <strain evidence="7">DSM 23313</strain>
    </source>
</reference>
<dbReference type="EMBL" id="FNDQ01000003">
    <property type="protein sequence ID" value="SDH39098.1"/>
    <property type="molecule type" value="Genomic_DNA"/>
</dbReference>
<proteinExistence type="predicted"/>
<feature type="domain" description="PNPLA" evidence="5">
    <location>
        <begin position="8"/>
        <end position="167"/>
    </location>
</feature>
<gene>
    <name evidence="6" type="ORF">SAMN05421818_10366</name>
</gene>
<dbReference type="RefSeq" id="WP_090405571.1">
    <property type="nucleotide sequence ID" value="NZ_FNDQ01000003.1"/>
</dbReference>
<dbReference type="PANTHER" id="PTHR14226">
    <property type="entry name" value="NEUROPATHY TARGET ESTERASE/SWISS CHEESE D.MELANOGASTER"/>
    <property type="match status" value="1"/>
</dbReference>
<dbReference type="Proteomes" id="UP000243588">
    <property type="component" value="Unassembled WGS sequence"/>
</dbReference>
<sequence>MNTKSIGLSLSGGGFKGIAHAGVLQYLKEKNITPTAISGTSAGSIVATLYASGISPEEILHLFKSVNIFNWQHFTLKKAGIMDVNTFDKYIKKAFEDKTLQDLNIPVYINATNIATGKIHFFEPNTRIVDAVLASSAFPGVFSPYLIGDNLYSDGGILNNFPTKILKDQCDFVIGSNVCPIQTVPQSDLTTIRSITFRAYDLMTAMSNIVHGRICDVLIEPEELTLYSTFERNKKKMDEMFAIGYQEAKKSFEKNSDIFKKAIL</sequence>
<dbReference type="PANTHER" id="PTHR14226:SF78">
    <property type="entry name" value="SLR0060 PROTEIN"/>
    <property type="match status" value="1"/>
</dbReference>
<evidence type="ECO:0000256" key="2">
    <source>
        <dbReference type="ARBA" id="ARBA00022963"/>
    </source>
</evidence>
<evidence type="ECO:0000256" key="1">
    <source>
        <dbReference type="ARBA" id="ARBA00022801"/>
    </source>
</evidence>
<evidence type="ECO:0000313" key="6">
    <source>
        <dbReference type="EMBL" id="SDH39098.1"/>
    </source>
</evidence>
<dbReference type="InterPro" id="IPR002641">
    <property type="entry name" value="PNPLA_dom"/>
</dbReference>
<feature type="short sequence motif" description="GXGXXG" evidence="4">
    <location>
        <begin position="12"/>
        <end position="17"/>
    </location>
</feature>
<evidence type="ECO:0000313" key="7">
    <source>
        <dbReference type="Proteomes" id="UP000243588"/>
    </source>
</evidence>